<accession>H1Z233</accession>
<proteinExistence type="predicted"/>
<gene>
    <name evidence="1" type="ORF">Metlim_2324</name>
</gene>
<dbReference type="HOGENOM" id="CLU_2766096_0_0_2"/>
<dbReference type="EMBL" id="CM001436">
    <property type="protein sequence ID" value="EHQ36378.1"/>
    <property type="molecule type" value="Genomic_DNA"/>
</dbReference>
<evidence type="ECO:0000313" key="1">
    <source>
        <dbReference type="EMBL" id="EHQ36378.1"/>
    </source>
</evidence>
<dbReference type="STRING" id="937775.Metlim_2324"/>
<dbReference type="InParanoid" id="H1Z233"/>
<dbReference type="AlphaFoldDB" id="H1Z233"/>
<name>H1Z233_9EURY</name>
<evidence type="ECO:0000313" key="2">
    <source>
        <dbReference type="Proteomes" id="UP000005741"/>
    </source>
</evidence>
<reference evidence="1 2" key="1">
    <citation type="submission" date="2011-10" db="EMBL/GenBank/DDBJ databases">
        <title>The Improved High-Quality Draft genome of Methanoplanus limicola DSM 2279.</title>
        <authorList>
            <consortium name="US DOE Joint Genome Institute (JGI-PGF)"/>
            <person name="Lucas S."/>
            <person name="Copeland A."/>
            <person name="Lapidus A."/>
            <person name="Glavina del Rio T."/>
            <person name="Dalin E."/>
            <person name="Tice H."/>
            <person name="Bruce D."/>
            <person name="Goodwin L."/>
            <person name="Pitluck S."/>
            <person name="Peters L."/>
            <person name="Mikhailova N."/>
            <person name="Lu M."/>
            <person name="Kyrpides N."/>
            <person name="Mavromatis K."/>
            <person name="Ivanova N."/>
            <person name="Markowitz V."/>
            <person name="Cheng J.-F."/>
            <person name="Hugenholtz P."/>
            <person name="Woyke T."/>
            <person name="Wu D."/>
            <person name="Wirth R."/>
            <person name="Brambilla E.-M."/>
            <person name="Klenk H.-P."/>
            <person name="Eisen J.A."/>
        </authorList>
    </citation>
    <scope>NUCLEOTIDE SEQUENCE [LARGE SCALE GENOMIC DNA]</scope>
    <source>
        <strain evidence="1 2">DSM 2279</strain>
    </source>
</reference>
<protein>
    <submittedName>
        <fullName evidence="1">Uncharacterized protein</fullName>
    </submittedName>
</protein>
<keyword evidence="2" id="KW-1185">Reference proteome</keyword>
<sequence length="69" mass="8154">MLSFTAGNLDGKRLHYRIPAVNIRPEHFLRAAQVCADYHAKRRHPELSRPELYSCYLTPHRHIQRIFGK</sequence>
<organism evidence="1 2">
    <name type="scientific">Methanoplanus limicola DSM 2279</name>
    <dbReference type="NCBI Taxonomy" id="937775"/>
    <lineage>
        <taxon>Archaea</taxon>
        <taxon>Methanobacteriati</taxon>
        <taxon>Methanobacteriota</taxon>
        <taxon>Stenosarchaea group</taxon>
        <taxon>Methanomicrobia</taxon>
        <taxon>Methanomicrobiales</taxon>
        <taxon>Methanomicrobiaceae</taxon>
        <taxon>Methanoplanus</taxon>
    </lineage>
</organism>
<dbReference type="Proteomes" id="UP000005741">
    <property type="component" value="Chromosome"/>
</dbReference>